<feature type="domain" description="Flagellar protein FlgJ N-terminal" evidence="1">
    <location>
        <begin position="56"/>
        <end position="94"/>
    </location>
</feature>
<accession>V5SAR7</accession>
<dbReference type="Proteomes" id="UP000018542">
    <property type="component" value="Chromosome"/>
</dbReference>
<evidence type="ECO:0000313" key="3">
    <source>
        <dbReference type="Proteomes" id="UP000018542"/>
    </source>
</evidence>
<gene>
    <name evidence="2" type="ORF">W911_03980</name>
</gene>
<dbReference type="STRING" id="1029756.W911_03980"/>
<proteinExistence type="predicted"/>
<dbReference type="OrthoDB" id="7889190at2"/>
<dbReference type="KEGG" id="hni:W911_03980"/>
<dbReference type="AlphaFoldDB" id="V5SAR7"/>
<protein>
    <submittedName>
        <fullName evidence="2">Rod binding protein</fullName>
    </submittedName>
</protein>
<organism evidence="2 3">
    <name type="scientific">Hyphomicrobium nitrativorans NL23</name>
    <dbReference type="NCBI Taxonomy" id="1029756"/>
    <lineage>
        <taxon>Bacteria</taxon>
        <taxon>Pseudomonadati</taxon>
        <taxon>Pseudomonadota</taxon>
        <taxon>Alphaproteobacteria</taxon>
        <taxon>Hyphomicrobiales</taxon>
        <taxon>Hyphomicrobiaceae</taxon>
        <taxon>Hyphomicrobium</taxon>
    </lineage>
</organism>
<evidence type="ECO:0000259" key="1">
    <source>
        <dbReference type="Pfam" id="PF10135"/>
    </source>
</evidence>
<keyword evidence="3" id="KW-1185">Reference proteome</keyword>
<sequence length="135" mass="14169">MFLSADLPIRPLTDASSSVETALKARAGRVRNAPDAAQKFESFVLQTFIQEMMPKEAEGVFGSGVAGDFWRSMMAEKMAEQVAERGALGIADLVRTGGAAPARTPASVSLDVLNHLSTLDAAAFASPDDEPKSGA</sequence>
<evidence type="ECO:0000313" key="2">
    <source>
        <dbReference type="EMBL" id="AHB47753.1"/>
    </source>
</evidence>
<name>V5SAR7_9HYPH</name>
<dbReference type="PATRIC" id="fig|1029756.8.peg.833"/>
<dbReference type="InterPro" id="IPR019301">
    <property type="entry name" value="Flagellar_prot_FlgJ_N"/>
</dbReference>
<dbReference type="HOGENOM" id="CLU_1882924_0_0_5"/>
<reference evidence="2 3" key="1">
    <citation type="journal article" date="2014" name="Genome Announc.">
        <title>Complete Genome Sequence of Hyphomicrobium nitrativorans Strain NL23, a Denitrifying Bacterium Isolated from Biofilm of a Methanol-Fed Denitrification System Treating Seawater at the Montreal Biodome.</title>
        <authorList>
            <person name="Martineau C."/>
            <person name="Villeneuve C."/>
            <person name="Mauffrey F."/>
            <person name="Villemur R."/>
        </authorList>
    </citation>
    <scope>NUCLEOTIDE SEQUENCE [LARGE SCALE GENOMIC DNA]</scope>
    <source>
        <strain evidence="2">NL23</strain>
    </source>
</reference>
<dbReference type="Pfam" id="PF10135">
    <property type="entry name" value="Rod-binding"/>
    <property type="match status" value="1"/>
</dbReference>
<dbReference type="EMBL" id="CP006912">
    <property type="protein sequence ID" value="AHB47753.1"/>
    <property type="molecule type" value="Genomic_DNA"/>
</dbReference>